<comment type="caution">
    <text evidence="2">The sequence shown here is derived from an EMBL/GenBank/DDBJ whole genome shotgun (WGS) entry which is preliminary data.</text>
</comment>
<feature type="region of interest" description="Disordered" evidence="1">
    <location>
        <begin position="1"/>
        <end position="36"/>
    </location>
</feature>
<evidence type="ECO:0000313" key="2">
    <source>
        <dbReference type="EMBL" id="KAE9309812.1"/>
    </source>
</evidence>
<gene>
    <name evidence="2" type="ORF">PR003_g20424</name>
</gene>
<evidence type="ECO:0000313" key="3">
    <source>
        <dbReference type="Proteomes" id="UP000434957"/>
    </source>
</evidence>
<proteinExistence type="predicted"/>
<sequence length="59" mass="6236">MSKSGIDAGVGGRGFRNGYAGGTLLPRQRPTKPRSSDMNFCQACENCSPRAVWLGAFSA</sequence>
<keyword evidence="3" id="KW-1185">Reference proteome</keyword>
<organism evidence="2 3">
    <name type="scientific">Phytophthora rubi</name>
    <dbReference type="NCBI Taxonomy" id="129364"/>
    <lineage>
        <taxon>Eukaryota</taxon>
        <taxon>Sar</taxon>
        <taxon>Stramenopiles</taxon>
        <taxon>Oomycota</taxon>
        <taxon>Peronosporomycetes</taxon>
        <taxon>Peronosporales</taxon>
        <taxon>Peronosporaceae</taxon>
        <taxon>Phytophthora</taxon>
    </lineage>
</organism>
<dbReference type="Proteomes" id="UP000434957">
    <property type="component" value="Unassembled WGS sequence"/>
</dbReference>
<accession>A0A6A4DJZ8</accession>
<feature type="compositionally biased region" description="Gly residues" evidence="1">
    <location>
        <begin position="8"/>
        <end position="21"/>
    </location>
</feature>
<name>A0A6A4DJZ8_9STRA</name>
<dbReference type="EMBL" id="QXFT01001813">
    <property type="protein sequence ID" value="KAE9309812.1"/>
    <property type="molecule type" value="Genomic_DNA"/>
</dbReference>
<dbReference type="AlphaFoldDB" id="A0A6A4DJZ8"/>
<evidence type="ECO:0000256" key="1">
    <source>
        <dbReference type="SAM" id="MobiDB-lite"/>
    </source>
</evidence>
<protein>
    <submittedName>
        <fullName evidence="2">Uncharacterized protein</fullName>
    </submittedName>
</protein>
<reference evidence="2 3" key="1">
    <citation type="submission" date="2018-08" db="EMBL/GenBank/DDBJ databases">
        <title>Genomic investigation of the strawberry pathogen Phytophthora fragariae indicates pathogenicity is determined by transcriptional variation in three key races.</title>
        <authorList>
            <person name="Adams T.M."/>
            <person name="Armitage A.D."/>
            <person name="Sobczyk M.K."/>
            <person name="Bates H.J."/>
            <person name="Dunwell J.M."/>
            <person name="Nellist C.F."/>
            <person name="Harrison R.J."/>
        </authorList>
    </citation>
    <scope>NUCLEOTIDE SEQUENCE [LARGE SCALE GENOMIC DNA]</scope>
    <source>
        <strain evidence="2 3">SCRP333</strain>
    </source>
</reference>